<keyword evidence="7" id="KW-0472">Membrane</keyword>
<dbReference type="GO" id="GO:0016020">
    <property type="term" value="C:membrane"/>
    <property type="evidence" value="ECO:0007669"/>
    <property type="project" value="UniProtKB-SubCell"/>
</dbReference>
<dbReference type="EMBL" id="MFSV01000081">
    <property type="protein sequence ID" value="OGI58443.1"/>
    <property type="molecule type" value="Genomic_DNA"/>
</dbReference>
<proteinExistence type="predicted"/>
<keyword evidence="2" id="KW-1003">Cell membrane</keyword>
<dbReference type="InterPro" id="IPR013685">
    <property type="entry name" value="POTRA_FtsQ_type"/>
</dbReference>
<reference evidence="10 11" key="1">
    <citation type="journal article" date="2016" name="Nat. Commun.">
        <title>Thousands of microbial genomes shed light on interconnected biogeochemical processes in an aquifer system.</title>
        <authorList>
            <person name="Anantharaman K."/>
            <person name="Brown C.T."/>
            <person name="Hug L.A."/>
            <person name="Sharon I."/>
            <person name="Castelle C.J."/>
            <person name="Probst A.J."/>
            <person name="Thomas B.C."/>
            <person name="Singh A."/>
            <person name="Wilkins M.J."/>
            <person name="Karaoz U."/>
            <person name="Brodie E.L."/>
            <person name="Williams K.H."/>
            <person name="Hubbard S.S."/>
            <person name="Banfield J.F."/>
        </authorList>
    </citation>
    <scope>NUCLEOTIDE SEQUENCE [LARGE SCALE GENOMIC DNA]</scope>
</reference>
<sequence length="188" mass="21027">MLPVVSGNFYLLDLEAIKLRAESVPWVHQASVRRLWPDGVYIRFTEQVLVARWGDAAWVNSAGEVVDLQGREGIEGLPLFQGPEGTQAELLQQYTRLSEILASAGLRIVSLQRTARRTWTLGLDNNITLVLGREEPAEKVARFARLYPSTLALQSARIKQVDLRYTNGFAVQWLSTHADSATPRLGRS</sequence>
<evidence type="ECO:0000313" key="11">
    <source>
        <dbReference type="Proteomes" id="UP000177950"/>
    </source>
</evidence>
<organism evidence="10 11">
    <name type="scientific">Candidatus Muproteobacteria bacterium RBG_19FT_COMBO_61_10</name>
    <dbReference type="NCBI Taxonomy" id="1817761"/>
    <lineage>
        <taxon>Bacteria</taxon>
        <taxon>Pseudomonadati</taxon>
        <taxon>Pseudomonadota</taxon>
        <taxon>Candidatus Muproteobacteria</taxon>
    </lineage>
</organism>
<keyword evidence="8" id="KW-0131">Cell cycle</keyword>
<dbReference type="InterPro" id="IPR005548">
    <property type="entry name" value="Cell_div_FtsQ/DivIB_C"/>
</dbReference>
<name>A0A1F6UM56_9PROT</name>
<dbReference type="GO" id="GO:0090529">
    <property type="term" value="P:cell septum assembly"/>
    <property type="evidence" value="ECO:0007669"/>
    <property type="project" value="InterPro"/>
</dbReference>
<keyword evidence="5" id="KW-0812">Transmembrane</keyword>
<evidence type="ECO:0000256" key="4">
    <source>
        <dbReference type="ARBA" id="ARBA00022618"/>
    </source>
</evidence>
<keyword evidence="6" id="KW-1133">Transmembrane helix</keyword>
<dbReference type="PANTHER" id="PTHR35851:SF1">
    <property type="entry name" value="CELL DIVISION PROTEIN FTSQ"/>
    <property type="match status" value="1"/>
</dbReference>
<evidence type="ECO:0000256" key="1">
    <source>
        <dbReference type="ARBA" id="ARBA00004370"/>
    </source>
</evidence>
<evidence type="ECO:0000256" key="3">
    <source>
        <dbReference type="ARBA" id="ARBA00022519"/>
    </source>
</evidence>
<dbReference type="Pfam" id="PF08478">
    <property type="entry name" value="POTRA_1"/>
    <property type="match status" value="1"/>
</dbReference>
<comment type="caution">
    <text evidence="10">The sequence shown here is derived from an EMBL/GenBank/DDBJ whole genome shotgun (WGS) entry which is preliminary data.</text>
</comment>
<evidence type="ECO:0000256" key="7">
    <source>
        <dbReference type="ARBA" id="ARBA00023136"/>
    </source>
</evidence>
<dbReference type="PANTHER" id="PTHR35851">
    <property type="entry name" value="CELL DIVISION PROTEIN FTSQ"/>
    <property type="match status" value="1"/>
</dbReference>
<protein>
    <recommendedName>
        <fullName evidence="9">POTRA domain-containing protein</fullName>
    </recommendedName>
</protein>
<dbReference type="InterPro" id="IPR034746">
    <property type="entry name" value="POTRA"/>
</dbReference>
<keyword evidence="4" id="KW-0132">Cell division</keyword>
<dbReference type="Gene3D" id="3.10.20.310">
    <property type="entry name" value="membrane protein fhac"/>
    <property type="match status" value="1"/>
</dbReference>
<gene>
    <name evidence="10" type="ORF">A2V58_01655</name>
</gene>
<dbReference type="InterPro" id="IPR026579">
    <property type="entry name" value="FtsQ"/>
</dbReference>
<dbReference type="Gene3D" id="3.40.50.11690">
    <property type="entry name" value="Cell division protein FtsQ/DivIB"/>
    <property type="match status" value="1"/>
</dbReference>
<evidence type="ECO:0000256" key="5">
    <source>
        <dbReference type="ARBA" id="ARBA00022692"/>
    </source>
</evidence>
<evidence type="ECO:0000259" key="9">
    <source>
        <dbReference type="PROSITE" id="PS51779"/>
    </source>
</evidence>
<feature type="domain" description="POTRA" evidence="9">
    <location>
        <begin position="1"/>
        <end position="47"/>
    </location>
</feature>
<dbReference type="AlphaFoldDB" id="A0A1F6UM56"/>
<dbReference type="Pfam" id="PF03799">
    <property type="entry name" value="FtsQ_DivIB_C"/>
    <property type="match status" value="1"/>
</dbReference>
<evidence type="ECO:0000256" key="8">
    <source>
        <dbReference type="ARBA" id="ARBA00023306"/>
    </source>
</evidence>
<evidence type="ECO:0000256" key="6">
    <source>
        <dbReference type="ARBA" id="ARBA00022989"/>
    </source>
</evidence>
<comment type="subcellular location">
    <subcellularLocation>
        <location evidence="1">Membrane</location>
    </subcellularLocation>
</comment>
<dbReference type="InterPro" id="IPR045335">
    <property type="entry name" value="FtsQ_C_sf"/>
</dbReference>
<accession>A0A1F6UM56</accession>
<dbReference type="PROSITE" id="PS51779">
    <property type="entry name" value="POTRA"/>
    <property type="match status" value="1"/>
</dbReference>
<keyword evidence="3" id="KW-0997">Cell inner membrane</keyword>
<evidence type="ECO:0000256" key="2">
    <source>
        <dbReference type="ARBA" id="ARBA00022475"/>
    </source>
</evidence>
<dbReference type="Proteomes" id="UP000177950">
    <property type="component" value="Unassembled WGS sequence"/>
</dbReference>
<evidence type="ECO:0000313" key="10">
    <source>
        <dbReference type="EMBL" id="OGI58443.1"/>
    </source>
</evidence>